<dbReference type="EMBL" id="JBHTAH010000018">
    <property type="protein sequence ID" value="MFC7071162.1"/>
    <property type="molecule type" value="Genomic_DNA"/>
</dbReference>
<dbReference type="CDD" id="cd02439">
    <property type="entry name" value="DMB-PRT_CobT"/>
    <property type="match status" value="1"/>
</dbReference>
<dbReference type="InterPro" id="IPR002805">
    <property type="entry name" value="Nict_dMeBzImd_PRibTrfase_arc"/>
</dbReference>
<name>A0ABD5WD41_9EURY</name>
<dbReference type="NCBIfam" id="TIGR00303">
    <property type="entry name" value="nicotinate mononucleotide-dependent phosphoribosyltransferase CobT"/>
    <property type="match status" value="1"/>
</dbReference>
<keyword evidence="2" id="KW-0328">Glycosyltransferase</keyword>
<dbReference type="InterPro" id="IPR036087">
    <property type="entry name" value="Nict_dMeBzImd_PRibTrfase_sf"/>
</dbReference>
<dbReference type="Proteomes" id="UP001596461">
    <property type="component" value="Unassembled WGS sequence"/>
</dbReference>
<dbReference type="SUPFAM" id="SSF52733">
    <property type="entry name" value="Nicotinate mononucleotide:5,6-dimethylbenzimidazole phosphoribosyltransferase (CobT)"/>
    <property type="match status" value="1"/>
</dbReference>
<dbReference type="PANTHER" id="PTHR38811">
    <property type="match status" value="1"/>
</dbReference>
<dbReference type="GO" id="GO:0016757">
    <property type="term" value="F:glycosyltransferase activity"/>
    <property type="evidence" value="ECO:0007669"/>
    <property type="project" value="UniProtKB-KW"/>
</dbReference>
<dbReference type="InterPro" id="IPR003200">
    <property type="entry name" value="Nict_dMeBzImd_PRibTrfase"/>
</dbReference>
<dbReference type="RefSeq" id="WP_284032609.1">
    <property type="nucleotide sequence ID" value="NZ_CP126154.1"/>
</dbReference>
<evidence type="ECO:0000256" key="1">
    <source>
        <dbReference type="HAMAP-Rule" id="MF_01086"/>
    </source>
</evidence>
<protein>
    <recommendedName>
        <fullName evidence="1">UPF0284 protein ACFQL9_16070</fullName>
    </recommendedName>
</protein>
<dbReference type="NCBIfam" id="NF003371">
    <property type="entry name" value="PRK04447.1-4"/>
    <property type="match status" value="1"/>
</dbReference>
<comment type="similarity">
    <text evidence="1">Belongs to the UPF0284 family.</text>
</comment>
<dbReference type="GeneID" id="81124475"/>
<keyword evidence="2" id="KW-0808">Transferase</keyword>
<organism evidence="2 3">
    <name type="scientific">Halobaculum lipolyticum</name>
    <dbReference type="NCBI Taxonomy" id="3032001"/>
    <lineage>
        <taxon>Archaea</taxon>
        <taxon>Methanobacteriati</taxon>
        <taxon>Methanobacteriota</taxon>
        <taxon>Stenosarchaea group</taxon>
        <taxon>Halobacteria</taxon>
        <taxon>Halobacteriales</taxon>
        <taxon>Haloferacaceae</taxon>
        <taxon>Halobaculum</taxon>
    </lineage>
</organism>
<comment type="caution">
    <text evidence="2">The sequence shown here is derived from an EMBL/GenBank/DDBJ whole genome shotgun (WGS) entry which is preliminary data.</text>
</comment>
<proteinExistence type="inferred from homology"/>
<reference evidence="2 3" key="1">
    <citation type="journal article" date="2019" name="Int. J. Syst. Evol. Microbiol.">
        <title>The Global Catalogue of Microorganisms (GCM) 10K type strain sequencing project: providing services to taxonomists for standard genome sequencing and annotation.</title>
        <authorList>
            <consortium name="The Broad Institute Genomics Platform"/>
            <consortium name="The Broad Institute Genome Sequencing Center for Infectious Disease"/>
            <person name="Wu L."/>
            <person name="Ma J."/>
        </authorList>
    </citation>
    <scope>NUCLEOTIDE SEQUENCE [LARGE SCALE GENOMIC DNA]</scope>
    <source>
        <strain evidence="2 3">DT31</strain>
    </source>
</reference>
<accession>A0ABD5WD41</accession>
<keyword evidence="3" id="KW-1185">Reference proteome</keyword>
<evidence type="ECO:0000313" key="2">
    <source>
        <dbReference type="EMBL" id="MFC7071162.1"/>
    </source>
</evidence>
<gene>
    <name evidence="2" type="primary">cobT</name>
    <name evidence="2" type="ORF">ACFQL9_16070</name>
</gene>
<sequence length="346" mass="34098">MTFVVVAGTTATARIDGISAAGAAPDLLPHTPGADLDVVIHGEPTLAPVVPVSPTGCPTPAVVTRAARELLGFDLLAVDAGIGGTTGAPTIGVGAEPGQDVREGTAVPDARDTFARAREWGAALPDERLVVGETIPGGTTTALGVLTALGEPPTVSSSLPENPLDTKRRVVAAGLDAAGLAPGDAADDPLRAVEAVGDPVLAAVAGVTVGALDAGTSVTLAGGTQLAAAAALVRHSGVDSPLTLATTSFVAGDDSAGIADLAADLGVDLCVTDPGFDRLDHPATNAYVAGEAKEGVGMGGALRLVEESDATMADLRERVVAVYDRLLADEDAPDADGPPASPAGED</sequence>
<dbReference type="PANTHER" id="PTHR38811:SF1">
    <property type="entry name" value="UPF0284 PROTEIN SLL1500"/>
    <property type="match status" value="1"/>
</dbReference>
<dbReference type="NCBIfam" id="NF003372">
    <property type="entry name" value="PRK04447.1-5"/>
    <property type="match status" value="1"/>
</dbReference>
<dbReference type="HAMAP" id="MF_01086">
    <property type="entry name" value="UPF0284"/>
    <property type="match status" value="1"/>
</dbReference>
<dbReference type="Gene3D" id="3.40.50.10210">
    <property type="match status" value="1"/>
</dbReference>
<evidence type="ECO:0000313" key="3">
    <source>
        <dbReference type="Proteomes" id="UP001596461"/>
    </source>
</evidence>
<dbReference type="AlphaFoldDB" id="A0ABD5WD41"/>